<dbReference type="SUPFAM" id="SSF52096">
    <property type="entry name" value="ClpP/crotonase"/>
    <property type="match status" value="1"/>
</dbReference>
<evidence type="ECO:0000313" key="4">
    <source>
        <dbReference type="Proteomes" id="UP000318405"/>
    </source>
</evidence>
<keyword evidence="2" id="KW-0456">Lyase</keyword>
<evidence type="ECO:0000313" key="3">
    <source>
        <dbReference type="EMBL" id="TSH98610.1"/>
    </source>
</evidence>
<comment type="similarity">
    <text evidence="1">Belongs to the enoyl-CoA hydratase/isomerase family.</text>
</comment>
<protein>
    <submittedName>
        <fullName evidence="3">Enoyl-CoA hydratase</fullName>
    </submittedName>
</protein>
<dbReference type="InterPro" id="IPR029045">
    <property type="entry name" value="ClpP/crotonase-like_dom_sf"/>
</dbReference>
<dbReference type="AlphaFoldDB" id="A0A556B0C7"/>
<dbReference type="GO" id="GO:0016829">
    <property type="term" value="F:lyase activity"/>
    <property type="evidence" value="ECO:0007669"/>
    <property type="project" value="UniProtKB-KW"/>
</dbReference>
<dbReference type="InterPro" id="IPR001753">
    <property type="entry name" value="Enoyl-CoA_hydra/iso"/>
</dbReference>
<evidence type="ECO:0000256" key="2">
    <source>
        <dbReference type="ARBA" id="ARBA00023239"/>
    </source>
</evidence>
<proteinExistence type="inferred from homology"/>
<dbReference type="Pfam" id="PF00378">
    <property type="entry name" value="ECH_1"/>
    <property type="match status" value="1"/>
</dbReference>
<organism evidence="3 4">
    <name type="scientific">Verticiella sediminum</name>
    <dbReference type="NCBI Taxonomy" id="1247510"/>
    <lineage>
        <taxon>Bacteria</taxon>
        <taxon>Pseudomonadati</taxon>
        <taxon>Pseudomonadota</taxon>
        <taxon>Betaproteobacteria</taxon>
        <taxon>Burkholderiales</taxon>
        <taxon>Alcaligenaceae</taxon>
        <taxon>Verticiella</taxon>
    </lineage>
</organism>
<dbReference type="CDD" id="cd06558">
    <property type="entry name" value="crotonase-like"/>
    <property type="match status" value="1"/>
</dbReference>
<keyword evidence="4" id="KW-1185">Reference proteome</keyword>
<dbReference type="InterPro" id="IPR014748">
    <property type="entry name" value="Enoyl-CoA_hydra_C"/>
</dbReference>
<dbReference type="PANTHER" id="PTHR11941:SF133">
    <property type="entry name" value="1,2-EPOXYPHENYLACETYL-COA ISOMERASE"/>
    <property type="match status" value="1"/>
</dbReference>
<accession>A0A556B0C7</accession>
<dbReference type="GO" id="GO:0006635">
    <property type="term" value="P:fatty acid beta-oxidation"/>
    <property type="evidence" value="ECO:0007669"/>
    <property type="project" value="TreeGrafter"/>
</dbReference>
<dbReference type="Proteomes" id="UP000318405">
    <property type="component" value="Unassembled WGS sequence"/>
</dbReference>
<reference evidence="3 4" key="1">
    <citation type="submission" date="2019-07" db="EMBL/GenBank/DDBJ databases">
        <title>Qingshengfaniella alkalisoli gen. nov., sp. nov., isolated from saline soil.</title>
        <authorList>
            <person name="Xu L."/>
            <person name="Huang X.-X."/>
            <person name="Sun J.-Q."/>
        </authorList>
    </citation>
    <scope>NUCLEOTIDE SEQUENCE [LARGE SCALE GENOMIC DNA]</scope>
    <source>
        <strain evidence="3 4">DSM 27279</strain>
    </source>
</reference>
<evidence type="ECO:0000256" key="1">
    <source>
        <dbReference type="ARBA" id="ARBA00005254"/>
    </source>
</evidence>
<dbReference type="RefSeq" id="WP_143946517.1">
    <property type="nucleotide sequence ID" value="NZ_BAABMB010000001.1"/>
</dbReference>
<dbReference type="EMBL" id="VLTJ01000004">
    <property type="protein sequence ID" value="TSH98610.1"/>
    <property type="molecule type" value="Genomic_DNA"/>
</dbReference>
<comment type="caution">
    <text evidence="3">The sequence shown here is derived from an EMBL/GenBank/DDBJ whole genome shotgun (WGS) entry which is preliminary data.</text>
</comment>
<gene>
    <name evidence="3" type="ORF">FOZ76_02335</name>
</gene>
<dbReference type="PANTHER" id="PTHR11941">
    <property type="entry name" value="ENOYL-COA HYDRATASE-RELATED"/>
    <property type="match status" value="1"/>
</dbReference>
<dbReference type="Gene3D" id="1.10.12.10">
    <property type="entry name" value="Lyase 2-enoyl-coa Hydratase, Chain A, domain 2"/>
    <property type="match status" value="1"/>
</dbReference>
<dbReference type="OrthoDB" id="8524220at2"/>
<sequence>MSDPARPPDDGPPVLLARRDGVATLTLNRPERMNAWSPEMEQAVREHMLALGADPDVRVIVLSATGRAFCAGVDMAALKAAGAGSRVPAALPVSDDDLGQRYSYLLGVPKPVVCGLNGAAAGVGLVISLYCDIRYAAASARLGAVFARRGLIAEHGIAWLLPRLVGLPRATEWLMSARLMDAAEAERIGLVAGILPDQDFHAQLQARARDLAQAVSPRSLAVIKRQLVDATLGQSLAEATTIANAETQRALASEDFREGVAHFVEKRAARFTGR</sequence>
<name>A0A556B0C7_9BURK</name>
<dbReference type="Gene3D" id="3.90.226.10">
    <property type="entry name" value="2-enoyl-CoA Hydratase, Chain A, domain 1"/>
    <property type="match status" value="1"/>
</dbReference>